<dbReference type="EMBL" id="JAODUP010002810">
    <property type="protein sequence ID" value="KAK2138550.1"/>
    <property type="molecule type" value="Genomic_DNA"/>
</dbReference>
<gene>
    <name evidence="1" type="ORF">LSH36_2818g00002</name>
</gene>
<protein>
    <recommendedName>
        <fullName evidence="3">Gem-associated protein 7</fullName>
    </recommendedName>
</protein>
<dbReference type="Pfam" id="PF11095">
    <property type="entry name" value="Gemin7"/>
    <property type="match status" value="1"/>
</dbReference>
<dbReference type="InterPro" id="IPR020338">
    <property type="entry name" value="SMN_gemin7"/>
</dbReference>
<dbReference type="PANTHER" id="PTHR14679">
    <property type="entry name" value="GEM-ASSOCIATED PROTEIN 7"/>
    <property type="match status" value="1"/>
</dbReference>
<organism evidence="1 2">
    <name type="scientific">Paralvinella palmiformis</name>
    <dbReference type="NCBI Taxonomy" id="53620"/>
    <lineage>
        <taxon>Eukaryota</taxon>
        <taxon>Metazoa</taxon>
        <taxon>Spiralia</taxon>
        <taxon>Lophotrochozoa</taxon>
        <taxon>Annelida</taxon>
        <taxon>Polychaeta</taxon>
        <taxon>Sedentaria</taxon>
        <taxon>Canalipalpata</taxon>
        <taxon>Terebellida</taxon>
        <taxon>Terebelliformia</taxon>
        <taxon>Alvinellidae</taxon>
        <taxon>Paralvinella</taxon>
    </lineage>
</organism>
<evidence type="ECO:0000313" key="1">
    <source>
        <dbReference type="EMBL" id="KAK2138550.1"/>
    </source>
</evidence>
<dbReference type="Proteomes" id="UP001208570">
    <property type="component" value="Unassembled WGS sequence"/>
</dbReference>
<reference evidence="1" key="1">
    <citation type="journal article" date="2023" name="Mol. Biol. Evol.">
        <title>Third-Generation Sequencing Reveals the Adaptive Role of the Epigenome in Three Deep-Sea Polychaetes.</title>
        <authorList>
            <person name="Perez M."/>
            <person name="Aroh O."/>
            <person name="Sun Y."/>
            <person name="Lan Y."/>
            <person name="Juniper S.K."/>
            <person name="Young C.R."/>
            <person name="Angers B."/>
            <person name="Qian P.Y."/>
        </authorList>
    </citation>
    <scope>NUCLEOTIDE SEQUENCE</scope>
    <source>
        <strain evidence="1">P08H-3</strain>
    </source>
</reference>
<keyword evidence="2" id="KW-1185">Reference proteome</keyword>
<evidence type="ECO:0008006" key="3">
    <source>
        <dbReference type="Google" id="ProtNLM"/>
    </source>
</evidence>
<dbReference type="PANTHER" id="PTHR14679:SF1">
    <property type="entry name" value="GEM-ASSOCIATED PROTEIN 7"/>
    <property type="match status" value="1"/>
</dbReference>
<evidence type="ECO:0000313" key="2">
    <source>
        <dbReference type="Proteomes" id="UP001208570"/>
    </source>
</evidence>
<proteinExistence type="predicted"/>
<dbReference type="AlphaFoldDB" id="A0AAD9ML63"/>
<dbReference type="GO" id="GO:0000387">
    <property type="term" value="P:spliceosomal snRNP assembly"/>
    <property type="evidence" value="ECO:0007669"/>
    <property type="project" value="TreeGrafter"/>
</dbReference>
<dbReference type="GO" id="GO:0034719">
    <property type="term" value="C:SMN-Sm protein complex"/>
    <property type="evidence" value="ECO:0007669"/>
    <property type="project" value="InterPro"/>
</dbReference>
<name>A0AAD9ML63_9ANNE</name>
<comment type="caution">
    <text evidence="1">The sequence shown here is derived from an EMBL/GenBank/DDBJ whole genome shotgun (WGS) entry which is preliminary data.</text>
</comment>
<sequence>MDCDVKKQEGRTFLRERFLRMLTSLTGTQTDIMLCDNNQVRAKFGASDVDIMHIQVNNLKTPIGTQPSALVRTSDILYVKFDVDSHNAEN</sequence>
<accession>A0AAD9ML63</accession>
<dbReference type="Gene3D" id="2.30.30.100">
    <property type="match status" value="1"/>
</dbReference>